<dbReference type="PANTHER" id="PTHR46056">
    <property type="entry name" value="LONG-CHAIN-ALCOHOL OXIDASE"/>
    <property type="match status" value="1"/>
</dbReference>
<comment type="similarity">
    <text evidence="1">Belongs to the GMC oxidoreductase family.</text>
</comment>
<feature type="domain" description="4Fe-4S ferredoxin-type" evidence="5">
    <location>
        <begin position="152"/>
        <end position="181"/>
    </location>
</feature>
<accession>A0A512NCG7</accession>
<evidence type="ECO:0000313" key="7">
    <source>
        <dbReference type="Proteomes" id="UP000321058"/>
    </source>
</evidence>
<organism evidence="6 7">
    <name type="scientific">Reyranella soli</name>
    <dbReference type="NCBI Taxonomy" id="1230389"/>
    <lineage>
        <taxon>Bacteria</taxon>
        <taxon>Pseudomonadati</taxon>
        <taxon>Pseudomonadota</taxon>
        <taxon>Alphaproteobacteria</taxon>
        <taxon>Hyphomicrobiales</taxon>
        <taxon>Reyranellaceae</taxon>
        <taxon>Reyranella</taxon>
    </lineage>
</organism>
<dbReference type="AlphaFoldDB" id="A0A512NCG7"/>
<name>A0A512NCG7_9HYPH</name>
<dbReference type="EMBL" id="BKAJ01000068">
    <property type="protein sequence ID" value="GEP56632.1"/>
    <property type="molecule type" value="Genomic_DNA"/>
</dbReference>
<dbReference type="PROSITE" id="PS51379">
    <property type="entry name" value="4FE4S_FER_2"/>
    <property type="match status" value="1"/>
</dbReference>
<sequence length="499" mass="54213">MDTEFDILIIGSGAGGGTVASALSPLCADGARIAVLEWGPHFKDEEFTGGELEMAQKLFFESGAITNRDQTLTVACARGYGGSTLAYTGTSIEVPQRSVDHWNVPGLTIADLVPRMRHYKAQNNVHELSDEDINENNQLFAAGCRALGYSVKKFPVNIKGCKGSGMCNMGCPNGAKQGTNRVQLPAAEAAGVQVITNCRVHRILPHEVEAEVAPSPYGHPSAWPAGRYRLHAKVIVVAAGTMHSSALMAHSRLPVSLPALGRYFTCHPALTLIAQHDHPFLNYYGFPKTYYCDDFEEQDDYILETCMYFPFTTAKSLAGFGAEHSALMADFRRLQMILVLVSDQAEEGNRITPDADGNPVLHYTLSERTLDALVDSQRIAAKIFFAGGAARVHAPAADRFLIDKADSDQVDQLIDRRHLKLGKISIASAHPMGGCRIGTDPKNSVTNDRGKVHGLDWLYVADGSLFPGSSGVNPYVTIMALADRVAEGIRDRWRAGELR</sequence>
<dbReference type="Gene3D" id="3.50.50.60">
    <property type="entry name" value="FAD/NAD(P)-binding domain"/>
    <property type="match status" value="2"/>
</dbReference>
<dbReference type="InterPro" id="IPR000172">
    <property type="entry name" value="GMC_OxRdtase_N"/>
</dbReference>
<evidence type="ECO:0000256" key="1">
    <source>
        <dbReference type="ARBA" id="ARBA00010790"/>
    </source>
</evidence>
<evidence type="ECO:0000256" key="2">
    <source>
        <dbReference type="ARBA" id="ARBA00022630"/>
    </source>
</evidence>
<keyword evidence="7" id="KW-1185">Reference proteome</keyword>
<keyword evidence="2" id="KW-0285">Flavoprotein</keyword>
<gene>
    <name evidence="6" type="ORF">RSO01_37980</name>
</gene>
<evidence type="ECO:0000259" key="5">
    <source>
        <dbReference type="PROSITE" id="PS51379"/>
    </source>
</evidence>
<dbReference type="InterPro" id="IPR017896">
    <property type="entry name" value="4Fe4S_Fe-S-bd"/>
</dbReference>
<dbReference type="InterPro" id="IPR007867">
    <property type="entry name" value="GMC_OxRtase_C"/>
</dbReference>
<dbReference type="Pfam" id="PF05199">
    <property type="entry name" value="GMC_oxred_C"/>
    <property type="match status" value="1"/>
</dbReference>
<evidence type="ECO:0000256" key="4">
    <source>
        <dbReference type="ARBA" id="ARBA00023002"/>
    </source>
</evidence>
<keyword evidence="4" id="KW-0560">Oxidoreductase</keyword>
<dbReference type="InterPro" id="IPR036188">
    <property type="entry name" value="FAD/NAD-bd_sf"/>
</dbReference>
<reference evidence="6 7" key="1">
    <citation type="submission" date="2019-07" db="EMBL/GenBank/DDBJ databases">
        <title>Whole genome shotgun sequence of Reyranella soli NBRC 108950.</title>
        <authorList>
            <person name="Hosoyama A."/>
            <person name="Uohara A."/>
            <person name="Ohji S."/>
            <person name="Ichikawa N."/>
        </authorList>
    </citation>
    <scope>NUCLEOTIDE SEQUENCE [LARGE SCALE GENOMIC DNA]</scope>
    <source>
        <strain evidence="6 7">NBRC 108950</strain>
    </source>
</reference>
<dbReference type="GO" id="GO:0016614">
    <property type="term" value="F:oxidoreductase activity, acting on CH-OH group of donors"/>
    <property type="evidence" value="ECO:0007669"/>
    <property type="project" value="InterPro"/>
</dbReference>
<keyword evidence="3" id="KW-0274">FAD</keyword>
<evidence type="ECO:0000313" key="6">
    <source>
        <dbReference type="EMBL" id="GEP56632.1"/>
    </source>
</evidence>
<comment type="caution">
    <text evidence="6">The sequence shown here is derived from an EMBL/GenBank/DDBJ whole genome shotgun (WGS) entry which is preliminary data.</text>
</comment>
<dbReference type="OrthoDB" id="9798604at2"/>
<protein>
    <submittedName>
        <fullName evidence="6">Oxidoreductase</fullName>
    </submittedName>
</protein>
<dbReference type="GO" id="GO:0050660">
    <property type="term" value="F:flavin adenine dinucleotide binding"/>
    <property type="evidence" value="ECO:0007669"/>
    <property type="project" value="InterPro"/>
</dbReference>
<dbReference type="PANTHER" id="PTHR46056:SF12">
    <property type="entry name" value="LONG-CHAIN-ALCOHOL OXIDASE"/>
    <property type="match status" value="1"/>
</dbReference>
<dbReference type="Proteomes" id="UP000321058">
    <property type="component" value="Unassembled WGS sequence"/>
</dbReference>
<dbReference type="RefSeq" id="WP_147150770.1">
    <property type="nucleotide sequence ID" value="NZ_BKAJ01000068.1"/>
</dbReference>
<dbReference type="Pfam" id="PF00732">
    <property type="entry name" value="GMC_oxred_N"/>
    <property type="match status" value="1"/>
</dbReference>
<proteinExistence type="inferred from homology"/>
<dbReference type="SUPFAM" id="SSF51905">
    <property type="entry name" value="FAD/NAD(P)-binding domain"/>
    <property type="match status" value="1"/>
</dbReference>
<evidence type="ECO:0000256" key="3">
    <source>
        <dbReference type="ARBA" id="ARBA00022827"/>
    </source>
</evidence>